<accession>A0A363NMB8</accession>
<evidence type="ECO:0000313" key="2">
    <source>
        <dbReference type="Proteomes" id="UP000250831"/>
    </source>
</evidence>
<protein>
    <submittedName>
        <fullName evidence="1">Uncharacterized protein</fullName>
    </submittedName>
</protein>
<name>A0A363NMB8_9SPHI</name>
<proteinExistence type="predicted"/>
<dbReference type="Proteomes" id="UP000250831">
    <property type="component" value="Unassembled WGS sequence"/>
</dbReference>
<comment type="caution">
    <text evidence="1">The sequence shown here is derived from an EMBL/GenBank/DDBJ whole genome shotgun (WGS) entry which is preliminary data.</text>
</comment>
<keyword evidence="2" id="KW-1185">Reference proteome</keyword>
<evidence type="ECO:0000313" key="1">
    <source>
        <dbReference type="EMBL" id="PUV21903.1"/>
    </source>
</evidence>
<dbReference type="AlphaFoldDB" id="A0A363NMB8"/>
<reference evidence="1 2" key="1">
    <citation type="submission" date="2018-04" db="EMBL/GenBank/DDBJ databases">
        <title>Sphingobacterium sp. M46 Genome.</title>
        <authorList>
            <person name="Cheng J."/>
            <person name="Li Y."/>
        </authorList>
    </citation>
    <scope>NUCLEOTIDE SEQUENCE [LARGE SCALE GENOMIC DNA]</scope>
    <source>
        <strain evidence="1 2">M46</strain>
    </source>
</reference>
<sequence>MLMVENFTQSENEVQNLLTQNEKVMTDEDIENELKLQLPKMLLNPSKKCIANIMEYSKQMEKRKA</sequence>
<organism evidence="1 2">
    <name type="scientific">Sphingobacterium athyrii</name>
    <dbReference type="NCBI Taxonomy" id="2152717"/>
    <lineage>
        <taxon>Bacteria</taxon>
        <taxon>Pseudomonadati</taxon>
        <taxon>Bacteroidota</taxon>
        <taxon>Sphingobacteriia</taxon>
        <taxon>Sphingobacteriales</taxon>
        <taxon>Sphingobacteriaceae</taxon>
        <taxon>Sphingobacterium</taxon>
    </lineage>
</organism>
<gene>
    <name evidence="1" type="ORF">DCO56_23470</name>
</gene>
<dbReference type="EMBL" id="QCXX01000008">
    <property type="protein sequence ID" value="PUV21903.1"/>
    <property type="molecule type" value="Genomic_DNA"/>
</dbReference>